<dbReference type="PANTHER" id="PTHR46401:SF2">
    <property type="entry name" value="GLYCOSYLTRANSFERASE WBBK-RELATED"/>
    <property type="match status" value="1"/>
</dbReference>
<dbReference type="PANTHER" id="PTHR46401">
    <property type="entry name" value="GLYCOSYLTRANSFERASE WBBK-RELATED"/>
    <property type="match status" value="1"/>
</dbReference>
<dbReference type="GO" id="GO:0016757">
    <property type="term" value="F:glycosyltransferase activity"/>
    <property type="evidence" value="ECO:0007669"/>
    <property type="project" value="TreeGrafter"/>
</dbReference>
<evidence type="ECO:0000313" key="2">
    <source>
        <dbReference type="EMBL" id="BBM63074.1"/>
    </source>
</evidence>
<accession>A0A5A4U883</accession>
<dbReference type="GO" id="GO:0009103">
    <property type="term" value="P:lipopolysaccharide biosynthetic process"/>
    <property type="evidence" value="ECO:0007669"/>
    <property type="project" value="TreeGrafter"/>
</dbReference>
<dbReference type="Gene3D" id="3.40.50.2000">
    <property type="entry name" value="Glycogen Phosphorylase B"/>
    <property type="match status" value="2"/>
</dbReference>
<keyword evidence="1 2" id="KW-0808">Transferase</keyword>
<dbReference type="AlphaFoldDB" id="A0A5A4U883"/>
<dbReference type="RefSeq" id="WP_113650061.1">
    <property type="nucleotide sequence ID" value="NZ_CP030783.2"/>
</dbReference>
<dbReference type="CDD" id="cd03801">
    <property type="entry name" value="GT4_PimA-like"/>
    <property type="match status" value="1"/>
</dbReference>
<organism evidence="2">
    <name type="scientific">Escherichia albertii</name>
    <dbReference type="NCBI Taxonomy" id="208962"/>
    <lineage>
        <taxon>Bacteria</taxon>
        <taxon>Pseudomonadati</taxon>
        <taxon>Pseudomonadota</taxon>
        <taxon>Gammaproteobacteria</taxon>
        <taxon>Enterobacterales</taxon>
        <taxon>Enterobacteriaceae</taxon>
        <taxon>Escherichia</taxon>
    </lineage>
</organism>
<protein>
    <submittedName>
        <fullName evidence="2">Glycosyltransferase family 1 protein</fullName>
    </submittedName>
</protein>
<sequence length="394" mass="45401">MRKILFILSELPFPRDKNGITLIDYEILTRLPTDYIIDILVLNHVEIAKKDKELFNVVFPRVQSLHHQKTNKLKMYFNIISRALFNFSVFTSPKISTSKYIDCFDVVYISSVSIDLDVKKIKSPVFFNAVDSFSKFNYREWQVSGKLYSRVKYYLYKNYERYILNYVDAFNLVSKKDKEFMCAIHKNNINKITNINIGVDSSRFHCKSECGYSQEDKKTFNILFLGNFDYNPNADAARFLCNEIYPSLQSMYMDVKVYIVGKNPPNDLLDSKNIIRTGFVSDVSVYYRMATVFICPLKLGAGMKNKILEAMATGLPIISSDVGVEGIDGLTDGENYLRANTLHEYVDAITRVHNNPLLGDGLGRKAAKLISEKYDWQNIVDRYVTKLQDISDTQ</sequence>
<name>A0A5A4U883_ESCAL</name>
<dbReference type="Pfam" id="PF13692">
    <property type="entry name" value="Glyco_trans_1_4"/>
    <property type="match status" value="1"/>
</dbReference>
<dbReference type="SUPFAM" id="SSF53756">
    <property type="entry name" value="UDP-Glycosyltransferase/glycogen phosphorylase"/>
    <property type="match status" value="1"/>
</dbReference>
<proteinExistence type="predicted"/>
<gene>
    <name evidence="2" type="primary">wekK</name>
</gene>
<evidence type="ECO:0000256" key="1">
    <source>
        <dbReference type="ARBA" id="ARBA00022679"/>
    </source>
</evidence>
<dbReference type="EMBL" id="LC494351">
    <property type="protein sequence ID" value="BBM63074.1"/>
    <property type="molecule type" value="Genomic_DNA"/>
</dbReference>
<reference evidence="2" key="1">
    <citation type="submission" date="2019-07" db="EMBL/GenBank/DDBJ databases">
        <title>Overview of O-antigen diversity of Escherichia albertii, an emerging enteropathogen; genetic structure, serology, and development of O-genotyping method.</title>
        <authorList>
            <person name="Ooka T."/>
            <person name="Seto K."/>
            <person name="Ogura Y."/>
            <person name="Iguchi A."/>
            <person name="Imura N."/>
            <person name="Honda M."/>
            <person name="Etoh Y."/>
            <person name="Ikeda T."/>
            <person name="Sugitani W."/>
            <person name="Konno T."/>
            <person name="Kawano K."/>
            <person name="Kudo Y."/>
            <person name="Murakami K."/>
            <person name="Hayashi T."/>
            <person name="Nishi J."/>
        </authorList>
    </citation>
    <scope>NUCLEOTIDE SEQUENCE</scope>
    <source>
        <strain evidence="2">2012EL-1823B</strain>
    </source>
</reference>